<reference evidence="1 2" key="1">
    <citation type="journal article" date="2006" name="Int. J. Syst. Evol. Microbiol.">
        <title>Costertonia aggregata gen. nov., sp. nov., a mesophilic marine bacterium of the family Flavobacteriaceae, isolated from a mature biofilm.</title>
        <authorList>
            <person name="Kwon K.K."/>
            <person name="Lee Y.K."/>
            <person name="Lee H.K."/>
        </authorList>
    </citation>
    <scope>NUCLEOTIDE SEQUENCE [LARGE SCALE GENOMIC DNA]</scope>
    <source>
        <strain evidence="1 2">KCCM 42265</strain>
    </source>
</reference>
<evidence type="ECO:0000313" key="1">
    <source>
        <dbReference type="EMBL" id="QLG45339.1"/>
    </source>
</evidence>
<gene>
    <name evidence="1" type="ORF">HYG79_08255</name>
</gene>
<dbReference type="Proteomes" id="UP000509302">
    <property type="component" value="Chromosome"/>
</dbReference>
<keyword evidence="2" id="KW-1185">Reference proteome</keyword>
<dbReference type="RefSeq" id="WP_179241628.1">
    <property type="nucleotide sequence ID" value="NZ_CP058595.1"/>
</dbReference>
<dbReference type="KEGG" id="cagg:HYG79_08255"/>
<dbReference type="EMBL" id="CP058595">
    <property type="protein sequence ID" value="QLG45339.1"/>
    <property type="molecule type" value="Genomic_DNA"/>
</dbReference>
<organism evidence="1 2">
    <name type="scientific">Costertonia aggregata</name>
    <dbReference type="NCBI Taxonomy" id="343403"/>
    <lineage>
        <taxon>Bacteria</taxon>
        <taxon>Pseudomonadati</taxon>
        <taxon>Bacteroidota</taxon>
        <taxon>Flavobacteriia</taxon>
        <taxon>Flavobacteriales</taxon>
        <taxon>Flavobacteriaceae</taxon>
        <taxon>Costertonia</taxon>
    </lineage>
</organism>
<evidence type="ECO:0000313" key="2">
    <source>
        <dbReference type="Proteomes" id="UP000509302"/>
    </source>
</evidence>
<name>A0A7H9APE8_9FLAO</name>
<proteinExistence type="predicted"/>
<protein>
    <submittedName>
        <fullName evidence="1">Uncharacterized protein</fullName>
    </submittedName>
</protein>
<sequence length="138" mass="15539">MKAITLASMLSIFYTFQVTIGQLNPAGVSEIQFKGKYSIGPGPCEWLPNGTRRWARTTGFQVVESLYSDFAISYIEVSGNFEENQKLRLKNGEVYLVTLVLPKESIEKLGLNNPETIMTYKNPIKNSEIAKIENIDKN</sequence>
<dbReference type="AlphaFoldDB" id="A0A7H9APE8"/>
<accession>A0A7H9APE8</accession>